<dbReference type="EMBL" id="CP104562">
    <property type="protein sequence ID" value="UXH77103.1"/>
    <property type="molecule type" value="Genomic_DNA"/>
</dbReference>
<evidence type="ECO:0000313" key="2">
    <source>
        <dbReference type="EMBL" id="UXH77103.1"/>
    </source>
</evidence>
<proteinExistence type="predicted"/>
<protein>
    <submittedName>
        <fullName evidence="2">Efflux RND transporter permease subunit</fullName>
    </submittedName>
</protein>
<reference evidence="2" key="1">
    <citation type="submission" date="2022-10" db="EMBL/GenBank/DDBJ databases">
        <title>Characterization and whole genome sequencing of a new Roseateles species, isolated from fresh water.</title>
        <authorList>
            <person name="Guliayeva D.Y."/>
            <person name="Akhremchuk A.E."/>
            <person name="Sikolenko M.A."/>
            <person name="Valentovich L.N."/>
            <person name="Sidarenka A.V."/>
        </authorList>
    </citation>
    <scope>NUCLEOTIDE SEQUENCE</scope>
    <source>
        <strain evidence="2">BIM B-1768</strain>
    </source>
</reference>
<dbReference type="PRINTS" id="PR00702">
    <property type="entry name" value="ACRIFLAVINRP"/>
</dbReference>
<feature type="transmembrane region" description="Helical" evidence="1">
    <location>
        <begin position="932"/>
        <end position="953"/>
    </location>
</feature>
<feature type="transmembrane region" description="Helical" evidence="1">
    <location>
        <begin position="484"/>
        <end position="506"/>
    </location>
</feature>
<dbReference type="Proteomes" id="UP001064933">
    <property type="component" value="Chromosome"/>
</dbReference>
<dbReference type="Gene3D" id="3.30.70.1430">
    <property type="entry name" value="Multidrug efflux transporter AcrB pore domain"/>
    <property type="match status" value="2"/>
</dbReference>
<dbReference type="Gene3D" id="3.30.70.1440">
    <property type="entry name" value="Multidrug efflux transporter AcrB pore domain"/>
    <property type="match status" value="1"/>
</dbReference>
<dbReference type="PANTHER" id="PTHR32063:SF18">
    <property type="entry name" value="CATION EFFLUX SYSTEM PROTEIN"/>
    <property type="match status" value="1"/>
</dbReference>
<feature type="transmembrane region" description="Helical" evidence="1">
    <location>
        <begin position="349"/>
        <end position="370"/>
    </location>
</feature>
<dbReference type="Gene3D" id="3.30.2090.10">
    <property type="entry name" value="Multidrug efflux transporter AcrB TolC docking domain, DN and DC subdomains"/>
    <property type="match status" value="2"/>
</dbReference>
<feature type="transmembrane region" description="Helical" evidence="1">
    <location>
        <begin position="880"/>
        <end position="899"/>
    </location>
</feature>
<evidence type="ECO:0000256" key="1">
    <source>
        <dbReference type="SAM" id="Phobius"/>
    </source>
</evidence>
<keyword evidence="1" id="KW-0812">Transmembrane</keyword>
<feature type="transmembrane region" description="Helical" evidence="1">
    <location>
        <begin position="547"/>
        <end position="565"/>
    </location>
</feature>
<feature type="transmembrane region" description="Helical" evidence="1">
    <location>
        <begin position="449"/>
        <end position="472"/>
    </location>
</feature>
<feature type="transmembrane region" description="Helical" evidence="1">
    <location>
        <begin position="410"/>
        <end position="428"/>
    </location>
</feature>
<evidence type="ECO:0000313" key="3">
    <source>
        <dbReference type="Proteomes" id="UP001064933"/>
    </source>
</evidence>
<feature type="transmembrane region" description="Helical" evidence="1">
    <location>
        <begin position="382"/>
        <end position="404"/>
    </location>
</feature>
<dbReference type="Gene3D" id="1.20.1640.10">
    <property type="entry name" value="Multidrug efflux transporter AcrB transmembrane domain"/>
    <property type="match status" value="2"/>
</dbReference>
<feature type="transmembrane region" description="Helical" evidence="1">
    <location>
        <begin position="1006"/>
        <end position="1030"/>
    </location>
</feature>
<keyword evidence="1" id="KW-0472">Membrane</keyword>
<keyword evidence="3" id="KW-1185">Reference proteome</keyword>
<name>A0ABY6B0P2_9BURK</name>
<dbReference type="SUPFAM" id="SSF82714">
    <property type="entry name" value="Multidrug efflux transporter AcrB TolC docking domain, DN and DC subdomains"/>
    <property type="match status" value="2"/>
</dbReference>
<dbReference type="RefSeq" id="WP_261756845.1">
    <property type="nucleotide sequence ID" value="NZ_CP104562.2"/>
</dbReference>
<feature type="transmembrane region" description="Helical" evidence="1">
    <location>
        <begin position="906"/>
        <end position="926"/>
    </location>
</feature>
<dbReference type="SUPFAM" id="SSF82693">
    <property type="entry name" value="Multidrug efflux transporter AcrB pore domain, PN1, PN2, PC1 and PC2 subdomains"/>
    <property type="match status" value="3"/>
</dbReference>
<keyword evidence="1" id="KW-1133">Transmembrane helix</keyword>
<sequence length="1046" mass="113848">MSNPSRAGFNLSRWALEHAPLTRYLMVVLMILGFAAYFQLGQDEDPPFTFRAMVVQAYWPGATPQQMAEQVTDKIERTLQEVPHADKIRSYTKPGESLTIFQVKDNTSAADVPQLWYTVRKKIGDMRATLPQGVLGPFFNDEFGDVYGSIFALSTDGGFSYEELRQQAEAVRSELLHLPDVAKVDLFGVQAEKLFVEVSQKRLAELGLDFNQVVSQLNAQNAVESAGVMDAGSANVQIRVEGQLNSVQSLSDFPIRATNTTTGVASSLRLGDIATIRRGFVDPPSTMVRYQGKQVVALGVSMSKGGDIVVLGKALKTATQRLQKTLPAGVTLAQVQDQPEAVKRSVGEFVHVLIEAVVVVLGVSFISLGLHTKPLRIDVWPGLVVGITIPLVLAITFVVMLYAGVGLHKISLGSLIIALGLLVDDAIIAVEMMVRKLEEGYDKMHAATYAYEVTAMPMLTGTLITAVGFLPIGLAKSAVGEYTFAIFAVTAAALVISWLVSVYFVPYLGALLLKTRAGHEGESHEVFDTPFYNRFRRAVAWCVQHRWKTIGVTVLVFVLGLVGMGKVQQQFFPDSSRPEIMVDLWLPEGSTIQQSNEVAKRFEARMLKEPLVGSVTTWVGSGVPRFYLPLDQILPNTNVSQVIVLPKTPDDREALRRKLPAILAAEFSDVRGRVKLLQNGPPVQYPVQFRIAGDDPTLLRQAADKAKLLMRANPNMVGVNDNWNESVKVLRLDVDQDKARALGVTSQGISQAVRIMLSGNTVGQYREADRLIDIVLRQPVDERDTLTKLANAYVPTAAGRSVPLAQVAKPRLTWEPGVMHREGRAFAITVQGDVIEGLQGATVTYQVWPKISELQKDLPPGYSISIAGEVEESSKGQGSIAAGVPIMLFITFTLLMLQLHSFSRAMLAFLTGFLGIAGVSAALLILNRPFGFVAMLGVIALMGMIQRNSVILIDQIEQDRGRGVPAAQAIVESAVRRLRPIALTAAAAVLAMVPLSRSVFWGPMAVAIMGGLIVATVLTLLALPAMYAAWFRVERDPNAGIAPVTH</sequence>
<dbReference type="SUPFAM" id="SSF82866">
    <property type="entry name" value="Multidrug efflux transporter AcrB transmembrane domain"/>
    <property type="match status" value="2"/>
</dbReference>
<dbReference type="PANTHER" id="PTHR32063">
    <property type="match status" value="1"/>
</dbReference>
<feature type="transmembrane region" description="Helical" evidence="1">
    <location>
        <begin position="981"/>
        <end position="1000"/>
    </location>
</feature>
<gene>
    <name evidence="2" type="ORF">N4261_19095</name>
</gene>
<dbReference type="InterPro" id="IPR027463">
    <property type="entry name" value="AcrB_DN_DC_subdom"/>
</dbReference>
<accession>A0ABY6B0P2</accession>
<organism evidence="2 3">
    <name type="scientific">Roseateles amylovorans</name>
    <dbReference type="NCBI Taxonomy" id="2978473"/>
    <lineage>
        <taxon>Bacteria</taxon>
        <taxon>Pseudomonadati</taxon>
        <taxon>Pseudomonadota</taxon>
        <taxon>Betaproteobacteria</taxon>
        <taxon>Burkholderiales</taxon>
        <taxon>Sphaerotilaceae</taxon>
        <taxon>Roseateles</taxon>
    </lineage>
</organism>
<dbReference type="Gene3D" id="3.30.70.1320">
    <property type="entry name" value="Multidrug efflux transporter AcrB pore domain like"/>
    <property type="match status" value="1"/>
</dbReference>
<feature type="transmembrane region" description="Helical" evidence="1">
    <location>
        <begin position="21"/>
        <end position="40"/>
    </location>
</feature>
<dbReference type="InterPro" id="IPR001036">
    <property type="entry name" value="Acrflvin-R"/>
</dbReference>
<dbReference type="Pfam" id="PF00873">
    <property type="entry name" value="ACR_tran"/>
    <property type="match status" value="1"/>
</dbReference>